<dbReference type="AlphaFoldDB" id="A0A9W7DB53"/>
<organism evidence="2 3">
    <name type="scientific">Phytophthora fragariaefolia</name>
    <dbReference type="NCBI Taxonomy" id="1490495"/>
    <lineage>
        <taxon>Eukaryota</taxon>
        <taxon>Sar</taxon>
        <taxon>Stramenopiles</taxon>
        <taxon>Oomycota</taxon>
        <taxon>Peronosporomycetes</taxon>
        <taxon>Peronosporales</taxon>
        <taxon>Peronosporaceae</taxon>
        <taxon>Phytophthora</taxon>
    </lineage>
</organism>
<keyword evidence="3" id="KW-1185">Reference proteome</keyword>
<gene>
    <name evidence="2" type="ORF">Pfra01_002937400</name>
</gene>
<evidence type="ECO:0000256" key="1">
    <source>
        <dbReference type="SAM" id="MobiDB-lite"/>
    </source>
</evidence>
<evidence type="ECO:0000313" key="2">
    <source>
        <dbReference type="EMBL" id="GMG15191.1"/>
    </source>
</evidence>
<reference evidence="2" key="1">
    <citation type="submission" date="2023-04" db="EMBL/GenBank/DDBJ databases">
        <title>Phytophthora fragariaefolia NBRC 109709.</title>
        <authorList>
            <person name="Ichikawa N."/>
            <person name="Sato H."/>
            <person name="Tonouchi N."/>
        </authorList>
    </citation>
    <scope>NUCLEOTIDE SEQUENCE</scope>
    <source>
        <strain evidence="2">NBRC 109709</strain>
    </source>
</reference>
<evidence type="ECO:0000313" key="3">
    <source>
        <dbReference type="Proteomes" id="UP001165121"/>
    </source>
</evidence>
<proteinExistence type="predicted"/>
<dbReference type="Proteomes" id="UP001165121">
    <property type="component" value="Unassembled WGS sequence"/>
</dbReference>
<dbReference type="EMBL" id="BSXT01018868">
    <property type="protein sequence ID" value="GMG15191.1"/>
    <property type="molecule type" value="Genomic_DNA"/>
</dbReference>
<comment type="caution">
    <text evidence="2">The sequence shown here is derived from an EMBL/GenBank/DDBJ whole genome shotgun (WGS) entry which is preliminary data.</text>
</comment>
<protein>
    <submittedName>
        <fullName evidence="2">Unnamed protein product</fullName>
    </submittedName>
</protein>
<accession>A0A9W7DB53</accession>
<feature type="region of interest" description="Disordered" evidence="1">
    <location>
        <begin position="1"/>
        <end position="23"/>
    </location>
</feature>
<sequence>MQPTLNKRCYPVSSSESSGTHDVDGVLTPKRCLVTGAVLALEAMAPGLGRPRSPDNSGFDGGRQRYIFASRLDAFACRHSYRYKNGGIILAVEQQRIGRDDDEDRVDYEERHGHDDDDHQVGLRFLTSTNYKVSYY</sequence>
<name>A0A9W7DB53_9STRA</name>